<name>A0ABD1F196_HYPHA</name>
<keyword evidence="2" id="KW-1185">Reference proteome</keyword>
<proteinExistence type="predicted"/>
<evidence type="ECO:0000313" key="2">
    <source>
        <dbReference type="Proteomes" id="UP001566132"/>
    </source>
</evidence>
<dbReference type="InterPro" id="IPR036397">
    <property type="entry name" value="RNaseH_sf"/>
</dbReference>
<organism evidence="1 2">
    <name type="scientific">Hypothenemus hampei</name>
    <name type="common">Coffee berry borer</name>
    <dbReference type="NCBI Taxonomy" id="57062"/>
    <lineage>
        <taxon>Eukaryota</taxon>
        <taxon>Metazoa</taxon>
        <taxon>Ecdysozoa</taxon>
        <taxon>Arthropoda</taxon>
        <taxon>Hexapoda</taxon>
        <taxon>Insecta</taxon>
        <taxon>Pterygota</taxon>
        <taxon>Neoptera</taxon>
        <taxon>Endopterygota</taxon>
        <taxon>Coleoptera</taxon>
        <taxon>Polyphaga</taxon>
        <taxon>Cucujiformia</taxon>
        <taxon>Curculionidae</taxon>
        <taxon>Scolytinae</taxon>
        <taxon>Hypothenemus</taxon>
    </lineage>
</organism>
<accession>A0ABD1F196</accession>
<comment type="caution">
    <text evidence="1">The sequence shown here is derived from an EMBL/GenBank/DDBJ whole genome shotgun (WGS) entry which is preliminary data.</text>
</comment>
<reference evidence="1 2" key="1">
    <citation type="submission" date="2024-05" db="EMBL/GenBank/DDBJ databases">
        <title>Genetic variation in Jamaican populations of the coffee berry borer (Hypothenemus hampei).</title>
        <authorList>
            <person name="Errbii M."/>
            <person name="Myrie A."/>
        </authorList>
    </citation>
    <scope>NUCLEOTIDE SEQUENCE [LARGE SCALE GENOMIC DNA]</scope>
    <source>
        <strain evidence="1">JA-Hopewell-2020-01-JO</strain>
        <tissue evidence="1">Whole body</tissue>
    </source>
</reference>
<protein>
    <submittedName>
        <fullName evidence="1">Uncharacterized protein</fullName>
    </submittedName>
</protein>
<dbReference type="Proteomes" id="UP001566132">
    <property type="component" value="Unassembled WGS sequence"/>
</dbReference>
<dbReference type="EMBL" id="JBDJPC010000003">
    <property type="protein sequence ID" value="KAL1508974.1"/>
    <property type="molecule type" value="Genomic_DNA"/>
</dbReference>
<sequence>MIMKSEISVGNNGVKKNELTLLRIGQVGKRKRRLIGSGVESRVASPVNIMLLAGRKGVATLWPTHSSSRGLVFPEFLILVVALRFCEAGYESIIGAGETDLFLNKRTVDLLLPSAKEDLFERNLKAEIELTILVGFIYWKASETQEVHKFSFSITSVDTVEVLQERIFQAIHEITPGMINNAIQHVRTHAEACLAANGGHFEQLL</sequence>
<dbReference type="Gene3D" id="3.30.420.10">
    <property type="entry name" value="Ribonuclease H-like superfamily/Ribonuclease H"/>
    <property type="match status" value="1"/>
</dbReference>
<dbReference type="AlphaFoldDB" id="A0ABD1F196"/>
<evidence type="ECO:0000313" key="1">
    <source>
        <dbReference type="EMBL" id="KAL1508974.1"/>
    </source>
</evidence>
<gene>
    <name evidence="1" type="ORF">ABEB36_003785</name>
</gene>